<dbReference type="EMBL" id="BARV01004561">
    <property type="protein sequence ID" value="GAI04495.1"/>
    <property type="molecule type" value="Genomic_DNA"/>
</dbReference>
<dbReference type="InterPro" id="IPR029017">
    <property type="entry name" value="Enolase-like_N"/>
</dbReference>
<dbReference type="AlphaFoldDB" id="X1LQ45"/>
<organism evidence="1">
    <name type="scientific">marine sediment metagenome</name>
    <dbReference type="NCBI Taxonomy" id="412755"/>
    <lineage>
        <taxon>unclassified sequences</taxon>
        <taxon>metagenomes</taxon>
        <taxon>ecological metagenomes</taxon>
    </lineage>
</organism>
<protein>
    <submittedName>
        <fullName evidence="1">Uncharacterized protein</fullName>
    </submittedName>
</protein>
<reference evidence="1" key="1">
    <citation type="journal article" date="2014" name="Front. Microbiol.">
        <title>High frequency of phylogenetically diverse reductive dehalogenase-homologous genes in deep subseafloor sedimentary metagenomes.</title>
        <authorList>
            <person name="Kawai M."/>
            <person name="Futagami T."/>
            <person name="Toyoda A."/>
            <person name="Takaki Y."/>
            <person name="Nishi S."/>
            <person name="Hori S."/>
            <person name="Arai W."/>
            <person name="Tsubouchi T."/>
            <person name="Morono Y."/>
            <person name="Uchiyama I."/>
            <person name="Ito T."/>
            <person name="Fujiyama A."/>
            <person name="Inagaki F."/>
            <person name="Takami H."/>
        </authorList>
    </citation>
    <scope>NUCLEOTIDE SEQUENCE</scope>
    <source>
        <strain evidence="1">Expedition CK06-06</strain>
    </source>
</reference>
<name>X1LQ45_9ZZZZ</name>
<evidence type="ECO:0000313" key="1">
    <source>
        <dbReference type="EMBL" id="GAI04495.1"/>
    </source>
</evidence>
<comment type="caution">
    <text evidence="1">The sequence shown here is derived from an EMBL/GenBank/DDBJ whole genome shotgun (WGS) entry which is preliminary data.</text>
</comment>
<proteinExistence type="predicted"/>
<feature type="non-terminal residue" evidence="1">
    <location>
        <position position="1"/>
    </location>
</feature>
<accession>X1LQ45</accession>
<dbReference type="Gene3D" id="3.30.390.10">
    <property type="entry name" value="Enolase-like, N-terminal domain"/>
    <property type="match status" value="1"/>
</dbReference>
<gene>
    <name evidence="1" type="ORF">S06H3_10035</name>
</gene>
<sequence>KGLKMFTMIVDVAAREILDSRGNPTVEPLYAKEVRKIMAALKEPEQKKLIAALEKIRPKLPQQQRQKTEAG</sequence>
<dbReference type="SUPFAM" id="SSF54826">
    <property type="entry name" value="Enolase N-terminal domain-like"/>
    <property type="match status" value="1"/>
</dbReference>